<name>A0ABY9BZD9_VITVI</name>
<dbReference type="Pfam" id="PF14223">
    <property type="entry name" value="Retrotran_gag_2"/>
    <property type="match status" value="1"/>
</dbReference>
<evidence type="ECO:0000313" key="2">
    <source>
        <dbReference type="Proteomes" id="UP001227230"/>
    </source>
</evidence>
<keyword evidence="2" id="KW-1185">Reference proteome</keyword>
<proteinExistence type="predicted"/>
<organism evidence="1 2">
    <name type="scientific">Vitis vinifera</name>
    <name type="common">Grape</name>
    <dbReference type="NCBI Taxonomy" id="29760"/>
    <lineage>
        <taxon>Eukaryota</taxon>
        <taxon>Viridiplantae</taxon>
        <taxon>Streptophyta</taxon>
        <taxon>Embryophyta</taxon>
        <taxon>Tracheophyta</taxon>
        <taxon>Spermatophyta</taxon>
        <taxon>Magnoliopsida</taxon>
        <taxon>eudicotyledons</taxon>
        <taxon>Gunneridae</taxon>
        <taxon>Pentapetalae</taxon>
        <taxon>rosids</taxon>
        <taxon>Vitales</taxon>
        <taxon>Vitaceae</taxon>
        <taxon>Viteae</taxon>
        <taxon>Vitis</taxon>
    </lineage>
</organism>
<gene>
    <name evidence="1" type="ORF">VitviT2T_007329</name>
</gene>
<dbReference type="Proteomes" id="UP001227230">
    <property type="component" value="Chromosome 5"/>
</dbReference>
<accession>A0ABY9BZD9</accession>
<reference evidence="1 2" key="1">
    <citation type="journal article" date="2023" name="Hortic Res">
        <title>The complete reference genome for grapevine (Vitis vinifera L.) genetics and breeding.</title>
        <authorList>
            <person name="Shi X."/>
            <person name="Cao S."/>
            <person name="Wang X."/>
            <person name="Huang S."/>
            <person name="Wang Y."/>
            <person name="Liu Z."/>
            <person name="Liu W."/>
            <person name="Leng X."/>
            <person name="Peng Y."/>
            <person name="Wang N."/>
            <person name="Wang Y."/>
            <person name="Ma Z."/>
            <person name="Xu X."/>
            <person name="Zhang F."/>
            <person name="Xue H."/>
            <person name="Zhong H."/>
            <person name="Wang Y."/>
            <person name="Zhang K."/>
            <person name="Velt A."/>
            <person name="Avia K."/>
            <person name="Holtgrawe D."/>
            <person name="Grimplet J."/>
            <person name="Matus J.T."/>
            <person name="Ware D."/>
            <person name="Wu X."/>
            <person name="Wang H."/>
            <person name="Liu C."/>
            <person name="Fang Y."/>
            <person name="Rustenholz C."/>
            <person name="Cheng Z."/>
            <person name="Xiao H."/>
            <person name="Zhou Y."/>
        </authorList>
    </citation>
    <scope>NUCLEOTIDE SEQUENCE [LARGE SCALE GENOMIC DNA]</scope>
    <source>
        <strain evidence="2">cv. Pinot noir / PN40024</strain>
        <tissue evidence="1">Leaf</tissue>
    </source>
</reference>
<evidence type="ECO:0000313" key="1">
    <source>
        <dbReference type="EMBL" id="WJZ87989.1"/>
    </source>
</evidence>
<protein>
    <submittedName>
        <fullName evidence="1">Uncharacterized protein</fullName>
    </submittedName>
</protein>
<dbReference type="EMBL" id="CP126652">
    <property type="protein sequence ID" value="WJZ87989.1"/>
    <property type="molecule type" value="Genomic_DNA"/>
</dbReference>
<sequence length="75" mass="8859">MEKALPTRIYLKEKFFGFKMDENKSIEDCLDEFNKLVLDLENFDIKIDNQDKAIILLNPLPKSLKHFKGPLKYGR</sequence>